<protein>
    <submittedName>
        <fullName evidence="1">Uncharacterized protein</fullName>
    </submittedName>
</protein>
<accession>A0A0A1TV97</accession>
<sequence>MLRIVKGRSCYSMPLVLKQFKGNSDAKTLAKWIVEKIQKLGLNTYRIVNCTTDGAATCSGLDNGITVEMNALINVEDPTNLPLIDCEMKNFWCSAHRVNLMGESLEKDIDIKMAKVFVQWLCRKKRLADYCDGCSVGHEFRTTYSATRWCYIYKNLKDITDNYDDVSNYINKP</sequence>
<dbReference type="VEuPathDB" id="AmoebaDB:EIN_065220"/>
<dbReference type="RefSeq" id="XP_004183613.1">
    <property type="nucleotide sequence ID" value="XM_004183565.1"/>
</dbReference>
<dbReference type="EMBL" id="KB207140">
    <property type="protein sequence ID" value="ELP84267.1"/>
    <property type="molecule type" value="Genomic_DNA"/>
</dbReference>
<proteinExistence type="predicted"/>
<organism evidence="1 2">
    <name type="scientific">Entamoeba invadens IP1</name>
    <dbReference type="NCBI Taxonomy" id="370355"/>
    <lineage>
        <taxon>Eukaryota</taxon>
        <taxon>Amoebozoa</taxon>
        <taxon>Evosea</taxon>
        <taxon>Archamoebae</taxon>
        <taxon>Mastigamoebida</taxon>
        <taxon>Entamoebidae</taxon>
        <taxon>Entamoeba</taxon>
    </lineage>
</organism>
<keyword evidence="2" id="KW-1185">Reference proteome</keyword>
<dbReference type="AlphaFoldDB" id="A0A0A1TV97"/>
<reference evidence="1 2" key="1">
    <citation type="submission" date="2012-10" db="EMBL/GenBank/DDBJ databases">
        <authorList>
            <person name="Zafar N."/>
            <person name="Inman J."/>
            <person name="Hall N."/>
            <person name="Lorenzi H."/>
            <person name="Caler E."/>
        </authorList>
    </citation>
    <scope>NUCLEOTIDE SEQUENCE [LARGE SCALE GENOMIC DNA]</scope>
    <source>
        <strain evidence="1 2">IP1</strain>
    </source>
</reference>
<gene>
    <name evidence="1" type="ORF">EIN_065220</name>
</gene>
<dbReference type="InterPro" id="IPR012337">
    <property type="entry name" value="RNaseH-like_sf"/>
</dbReference>
<name>A0A0A1TV97_ENTIV</name>
<dbReference type="GeneID" id="14883216"/>
<evidence type="ECO:0000313" key="1">
    <source>
        <dbReference type="EMBL" id="ELP84267.1"/>
    </source>
</evidence>
<evidence type="ECO:0000313" key="2">
    <source>
        <dbReference type="Proteomes" id="UP000014680"/>
    </source>
</evidence>
<dbReference type="Proteomes" id="UP000014680">
    <property type="component" value="Unassembled WGS sequence"/>
</dbReference>
<dbReference type="SUPFAM" id="SSF53098">
    <property type="entry name" value="Ribonuclease H-like"/>
    <property type="match status" value="1"/>
</dbReference>
<dbReference type="KEGG" id="eiv:EIN_065220"/>